<dbReference type="EC" id="1.1.1.169" evidence="4"/>
<dbReference type="InterPro" id="IPR008927">
    <property type="entry name" value="6-PGluconate_DH-like_C_sf"/>
</dbReference>
<dbReference type="AlphaFoldDB" id="A0A7X1NMV2"/>
<dbReference type="Pfam" id="PF02558">
    <property type="entry name" value="ApbA"/>
    <property type="match status" value="1"/>
</dbReference>
<comment type="pathway">
    <text evidence="4">Cofactor biosynthesis; (R)-pantothenate biosynthesis; (R)-pantoate from 3-methyl-2-oxobutanoate: step 2/2.</text>
</comment>
<sequence>MRILVVGAGATGGAFGTLLQEAGRDVTYLVRERKADALRRDGLRFVSPEADRTHPVQVLTAMDVPAATQQPFDLVLITVKATAFSSAVTDLHPFVDENTRILPILNGMAHIDHLQGRYPGQVLGGLARIVATLDGDVVHQKTPMSSLMVGSLTDIPVPEDIRDALDAPGIDLSVADDVRGALWDKWAFIAAASIINCLFRAPIGRVLEAGGEDSIHAAIDELEVVAARAGHPVSDSAHRQAVALLTEWGSSFTTSLYRDLTVGLPSEVDHILGDYALRGRTLQQPTPLLDLALIAIRANFLLSAPA</sequence>
<accession>A0A7X1NMV2</accession>
<dbReference type="UniPathway" id="UPA00028">
    <property type="reaction ID" value="UER00004"/>
</dbReference>
<evidence type="ECO:0000313" key="7">
    <source>
        <dbReference type="EMBL" id="MPY09764.1"/>
    </source>
</evidence>
<dbReference type="InterPro" id="IPR036291">
    <property type="entry name" value="NAD(P)-bd_dom_sf"/>
</dbReference>
<dbReference type="NCBIfam" id="TIGR00745">
    <property type="entry name" value="apbA_panE"/>
    <property type="match status" value="1"/>
</dbReference>
<dbReference type="InterPro" id="IPR013332">
    <property type="entry name" value="KPR_N"/>
</dbReference>
<dbReference type="GO" id="GO:0005737">
    <property type="term" value="C:cytoplasm"/>
    <property type="evidence" value="ECO:0007669"/>
    <property type="project" value="TreeGrafter"/>
</dbReference>
<gene>
    <name evidence="7" type="ORF">FNH21_03340</name>
</gene>
<evidence type="ECO:0000256" key="1">
    <source>
        <dbReference type="ARBA" id="ARBA00007870"/>
    </source>
</evidence>
<dbReference type="EMBL" id="VJXX01000001">
    <property type="protein sequence ID" value="MPY09764.1"/>
    <property type="molecule type" value="Genomic_DNA"/>
</dbReference>
<dbReference type="InterPro" id="IPR003710">
    <property type="entry name" value="ApbA"/>
</dbReference>
<keyword evidence="8" id="KW-1185">Reference proteome</keyword>
<dbReference type="SUPFAM" id="SSF51735">
    <property type="entry name" value="NAD(P)-binding Rossmann-fold domains"/>
    <property type="match status" value="1"/>
</dbReference>
<proteinExistence type="inferred from homology"/>
<dbReference type="InterPro" id="IPR013328">
    <property type="entry name" value="6PGD_dom2"/>
</dbReference>
<dbReference type="Proteomes" id="UP000326464">
    <property type="component" value="Unassembled WGS sequence"/>
</dbReference>
<evidence type="ECO:0000256" key="3">
    <source>
        <dbReference type="ARBA" id="ARBA00023002"/>
    </source>
</evidence>
<evidence type="ECO:0000259" key="5">
    <source>
        <dbReference type="Pfam" id="PF02558"/>
    </source>
</evidence>
<comment type="function">
    <text evidence="4">Catalyzes the NADPH-dependent reduction of ketopantoate into pantoic acid.</text>
</comment>
<dbReference type="Gene3D" id="3.40.50.720">
    <property type="entry name" value="NAD(P)-binding Rossmann-like Domain"/>
    <property type="match status" value="1"/>
</dbReference>
<dbReference type="PANTHER" id="PTHR21708:SF26">
    <property type="entry name" value="2-DEHYDROPANTOATE 2-REDUCTASE"/>
    <property type="match status" value="1"/>
</dbReference>
<dbReference type="GO" id="GO:0015940">
    <property type="term" value="P:pantothenate biosynthetic process"/>
    <property type="evidence" value="ECO:0007669"/>
    <property type="project" value="UniProtKB-UniPathway"/>
</dbReference>
<comment type="caution">
    <text evidence="7">The sequence shown here is derived from an EMBL/GenBank/DDBJ whole genome shotgun (WGS) entry which is preliminary data.</text>
</comment>
<feature type="domain" description="Ketopantoate reductase C-terminal" evidence="6">
    <location>
        <begin position="177"/>
        <end position="297"/>
    </location>
</feature>
<reference evidence="8" key="1">
    <citation type="submission" date="2019-07" db="EMBL/GenBank/DDBJ databases">
        <title>Arthrobacter KR32 sp. nov., isolated from mountain cheese made of cows milk.</title>
        <authorList>
            <person name="Flegler A."/>
        </authorList>
    </citation>
    <scope>NUCLEOTIDE SEQUENCE [LARGE SCALE GENOMIC DNA]</scope>
    <source>
        <strain evidence="8">KR32</strain>
    </source>
</reference>
<keyword evidence="4" id="KW-0566">Pantothenate biosynthesis</keyword>
<dbReference type="PANTHER" id="PTHR21708">
    <property type="entry name" value="PROBABLE 2-DEHYDROPANTOATE 2-REDUCTASE"/>
    <property type="match status" value="1"/>
</dbReference>
<dbReference type="SUPFAM" id="SSF48179">
    <property type="entry name" value="6-phosphogluconate dehydrogenase C-terminal domain-like"/>
    <property type="match status" value="1"/>
</dbReference>
<dbReference type="Pfam" id="PF08546">
    <property type="entry name" value="ApbA_C"/>
    <property type="match status" value="1"/>
</dbReference>
<feature type="domain" description="Ketopantoate reductase N-terminal" evidence="5">
    <location>
        <begin position="3"/>
        <end position="151"/>
    </location>
</feature>
<keyword evidence="3 4" id="KW-0560">Oxidoreductase</keyword>
<dbReference type="Gene3D" id="1.10.1040.10">
    <property type="entry name" value="N-(1-d-carboxylethyl)-l-norvaline Dehydrogenase, domain 2"/>
    <property type="match status" value="1"/>
</dbReference>
<dbReference type="RefSeq" id="WP_191931737.1">
    <property type="nucleotide sequence ID" value="NZ_VJXX01000001.1"/>
</dbReference>
<organism evidence="7 8">
    <name type="scientific">Arthrobacter bussei</name>
    <dbReference type="NCBI Taxonomy" id="2594179"/>
    <lineage>
        <taxon>Bacteria</taxon>
        <taxon>Bacillati</taxon>
        <taxon>Actinomycetota</taxon>
        <taxon>Actinomycetes</taxon>
        <taxon>Micrococcales</taxon>
        <taxon>Micrococcaceae</taxon>
        <taxon>Arthrobacter</taxon>
    </lineage>
</organism>
<protein>
    <recommendedName>
        <fullName evidence="4">2-dehydropantoate 2-reductase</fullName>
        <ecNumber evidence="4">1.1.1.169</ecNumber>
    </recommendedName>
    <alternativeName>
        <fullName evidence="4">Ketopantoate reductase</fullName>
    </alternativeName>
</protein>
<dbReference type="InterPro" id="IPR013752">
    <property type="entry name" value="KPA_reductase"/>
</dbReference>
<evidence type="ECO:0000259" key="6">
    <source>
        <dbReference type="Pfam" id="PF08546"/>
    </source>
</evidence>
<name>A0A7X1NMV2_9MICC</name>
<evidence type="ECO:0000313" key="8">
    <source>
        <dbReference type="Proteomes" id="UP000326464"/>
    </source>
</evidence>
<evidence type="ECO:0000256" key="2">
    <source>
        <dbReference type="ARBA" id="ARBA00022857"/>
    </source>
</evidence>
<keyword evidence="2 4" id="KW-0521">NADP</keyword>
<comment type="catalytic activity">
    <reaction evidence="4">
        <text>(R)-pantoate + NADP(+) = 2-dehydropantoate + NADPH + H(+)</text>
        <dbReference type="Rhea" id="RHEA:16233"/>
        <dbReference type="ChEBI" id="CHEBI:11561"/>
        <dbReference type="ChEBI" id="CHEBI:15378"/>
        <dbReference type="ChEBI" id="CHEBI:15980"/>
        <dbReference type="ChEBI" id="CHEBI:57783"/>
        <dbReference type="ChEBI" id="CHEBI:58349"/>
        <dbReference type="EC" id="1.1.1.169"/>
    </reaction>
</comment>
<dbReference type="InterPro" id="IPR051402">
    <property type="entry name" value="KPR-Related"/>
</dbReference>
<comment type="similarity">
    <text evidence="1 4">Belongs to the ketopantoate reductase family.</text>
</comment>
<dbReference type="GO" id="GO:0008677">
    <property type="term" value="F:2-dehydropantoate 2-reductase activity"/>
    <property type="evidence" value="ECO:0007669"/>
    <property type="project" value="UniProtKB-EC"/>
</dbReference>
<evidence type="ECO:0000256" key="4">
    <source>
        <dbReference type="RuleBase" id="RU362068"/>
    </source>
</evidence>